<name>A0A6J8C4W4_MYTCO</name>
<dbReference type="Proteomes" id="UP000507470">
    <property type="component" value="Unassembled WGS sequence"/>
</dbReference>
<reference evidence="3 4" key="1">
    <citation type="submission" date="2020-06" db="EMBL/GenBank/DDBJ databases">
        <authorList>
            <person name="Li R."/>
            <person name="Bekaert M."/>
        </authorList>
    </citation>
    <scope>NUCLEOTIDE SEQUENCE [LARGE SCALE GENOMIC DNA]</scope>
    <source>
        <strain evidence="4">wild</strain>
    </source>
</reference>
<evidence type="ECO:0000256" key="2">
    <source>
        <dbReference type="SAM" id="SignalP"/>
    </source>
</evidence>
<feature type="region of interest" description="Disordered" evidence="1">
    <location>
        <begin position="458"/>
        <end position="499"/>
    </location>
</feature>
<evidence type="ECO:0000256" key="1">
    <source>
        <dbReference type="SAM" id="MobiDB-lite"/>
    </source>
</evidence>
<organism evidence="3 4">
    <name type="scientific">Mytilus coruscus</name>
    <name type="common">Sea mussel</name>
    <dbReference type="NCBI Taxonomy" id="42192"/>
    <lineage>
        <taxon>Eukaryota</taxon>
        <taxon>Metazoa</taxon>
        <taxon>Spiralia</taxon>
        <taxon>Lophotrochozoa</taxon>
        <taxon>Mollusca</taxon>
        <taxon>Bivalvia</taxon>
        <taxon>Autobranchia</taxon>
        <taxon>Pteriomorphia</taxon>
        <taxon>Mytilida</taxon>
        <taxon>Mytiloidea</taxon>
        <taxon>Mytilidae</taxon>
        <taxon>Mytilinae</taxon>
        <taxon>Mytilus</taxon>
    </lineage>
</organism>
<accession>A0A6J8C4W4</accession>
<keyword evidence="4" id="KW-1185">Reference proteome</keyword>
<dbReference type="SUPFAM" id="SSF56436">
    <property type="entry name" value="C-type lectin-like"/>
    <property type="match status" value="1"/>
</dbReference>
<feature type="region of interest" description="Disordered" evidence="1">
    <location>
        <begin position="371"/>
        <end position="398"/>
    </location>
</feature>
<sequence>MMINVVFCFILVTIVSINVNGDELKLVVNTHRSTWKDAFVFCNDQTNWHQIFNDCQPASCNASSIADKIINKSKLRTQQYWIFGYVLRSPLIVNIGCFSLNASLKNSFHRGSFLFEQNSAAECSRACPDKTVNHIFMRESECLCIPEHKFREQQYKEENTGACKNPCDGNNRDLCGSATSSDGEELYSVYEVVSNQTYKEKCPNETATWYTAKQKCKEQDSQLRSYTSFSFSSMCVRRREQMFWIGNHIAERIVWANGNFIYLWTVIFKTVYHQIIIVLHNPTDKRQHTSSKRNDEAYITTVLSLVNRSTMPRYTFSEVENNQANKTLSAAFNNSTGYIVLGKFPNKVDNQTNINRLWKFSQKDDNQQKINRIGKFPPKDDNQQKIKRLGKSPHNDDNQQDIIRVEKFLQKDDNQQEINRLGKFPHNDDNQQEIIRLGKFLQKDDNQQEINRLGKFPQKDDKQQEINRLGKFPKKMTTKKKNQQNEEISPKQWLPTRDQ</sequence>
<dbReference type="AlphaFoldDB" id="A0A6J8C4W4"/>
<proteinExistence type="predicted"/>
<dbReference type="EMBL" id="CACVKT020004457">
    <property type="protein sequence ID" value="CAC5390154.1"/>
    <property type="molecule type" value="Genomic_DNA"/>
</dbReference>
<keyword evidence="2" id="KW-0732">Signal</keyword>
<feature type="chain" id="PRO_5026996614" evidence="2">
    <location>
        <begin position="22"/>
        <end position="499"/>
    </location>
</feature>
<gene>
    <name evidence="3" type="ORF">MCOR_25269</name>
</gene>
<dbReference type="InterPro" id="IPR016187">
    <property type="entry name" value="CTDL_fold"/>
</dbReference>
<protein>
    <submittedName>
        <fullName evidence="3">Uncharacterized protein</fullName>
    </submittedName>
</protein>
<evidence type="ECO:0000313" key="3">
    <source>
        <dbReference type="EMBL" id="CAC5390154.1"/>
    </source>
</evidence>
<feature type="compositionally biased region" description="Basic residues" evidence="1">
    <location>
        <begin position="471"/>
        <end position="482"/>
    </location>
</feature>
<evidence type="ECO:0000313" key="4">
    <source>
        <dbReference type="Proteomes" id="UP000507470"/>
    </source>
</evidence>
<feature type="signal peptide" evidence="2">
    <location>
        <begin position="1"/>
        <end position="21"/>
    </location>
</feature>